<evidence type="ECO:0000313" key="2">
    <source>
        <dbReference type="EMBL" id="KAJ3219872.1"/>
    </source>
</evidence>
<dbReference type="EMBL" id="JADGJW010000324">
    <property type="protein sequence ID" value="KAJ3219872.1"/>
    <property type="molecule type" value="Genomic_DNA"/>
</dbReference>
<gene>
    <name evidence="2" type="ORF">HK099_004552</name>
</gene>
<dbReference type="Proteomes" id="UP001211065">
    <property type="component" value="Unassembled WGS sequence"/>
</dbReference>
<reference evidence="2" key="1">
    <citation type="submission" date="2020-05" db="EMBL/GenBank/DDBJ databases">
        <title>Phylogenomic resolution of chytrid fungi.</title>
        <authorList>
            <person name="Stajich J.E."/>
            <person name="Amses K."/>
            <person name="Simmons R."/>
            <person name="Seto K."/>
            <person name="Myers J."/>
            <person name="Bonds A."/>
            <person name="Quandt C.A."/>
            <person name="Barry K."/>
            <person name="Liu P."/>
            <person name="Grigoriev I."/>
            <person name="Longcore J.E."/>
            <person name="James T.Y."/>
        </authorList>
    </citation>
    <scope>NUCLEOTIDE SEQUENCE</scope>
    <source>
        <strain evidence="2">JEL0476</strain>
    </source>
</reference>
<feature type="region of interest" description="Disordered" evidence="1">
    <location>
        <begin position="92"/>
        <end position="129"/>
    </location>
</feature>
<name>A0AAD5U0J3_9FUNG</name>
<proteinExistence type="predicted"/>
<keyword evidence="3" id="KW-1185">Reference proteome</keyword>
<accession>A0AAD5U0J3</accession>
<sequence length="280" mass="31606">MRNLPSLGRMAVRFNANILKGRKYVFRIKFAKFAINELVIGMDYNHVLQKLMKFPSKLVIPSWQFIQMAIENKNLYAEKSFSQLNSPVIEGNLLPSPQNPQPQPVTKTFSFPSVSPSYPSSKEENKYQPENSQLHQEQISFLHDKLEGIEKRDKILINTINSVTEELGQLDNEDSETVEVSKSKINLMLKKLENCVQIITKYEEKESKGSAQNFEEKSWFGKVASVDEIRSGVDPELAKDFSKFTSSSTTELNDTSTKLVASVASVATSVTAGLKKWGVF</sequence>
<protein>
    <submittedName>
        <fullName evidence="2">Uncharacterized protein</fullName>
    </submittedName>
</protein>
<organism evidence="2 3">
    <name type="scientific">Clydaea vesicula</name>
    <dbReference type="NCBI Taxonomy" id="447962"/>
    <lineage>
        <taxon>Eukaryota</taxon>
        <taxon>Fungi</taxon>
        <taxon>Fungi incertae sedis</taxon>
        <taxon>Chytridiomycota</taxon>
        <taxon>Chytridiomycota incertae sedis</taxon>
        <taxon>Chytridiomycetes</taxon>
        <taxon>Lobulomycetales</taxon>
        <taxon>Lobulomycetaceae</taxon>
        <taxon>Clydaea</taxon>
    </lineage>
</organism>
<dbReference type="AlphaFoldDB" id="A0AAD5U0J3"/>
<feature type="compositionally biased region" description="Low complexity" evidence="1">
    <location>
        <begin position="109"/>
        <end position="120"/>
    </location>
</feature>
<evidence type="ECO:0000256" key="1">
    <source>
        <dbReference type="SAM" id="MobiDB-lite"/>
    </source>
</evidence>
<evidence type="ECO:0000313" key="3">
    <source>
        <dbReference type="Proteomes" id="UP001211065"/>
    </source>
</evidence>
<comment type="caution">
    <text evidence="2">The sequence shown here is derived from an EMBL/GenBank/DDBJ whole genome shotgun (WGS) entry which is preliminary data.</text>
</comment>